<comment type="caution">
    <text evidence="2">The sequence shown here is derived from an EMBL/GenBank/DDBJ whole genome shotgun (WGS) entry which is preliminary data.</text>
</comment>
<reference evidence="2 3" key="1">
    <citation type="submission" date="2017-06" db="EMBL/GenBank/DDBJ databases">
        <title>Genome of Fusarium nygamai isolate CS10214.</title>
        <authorList>
            <person name="Gardiner D.M."/>
            <person name="Obanor F."/>
            <person name="Kazan K."/>
        </authorList>
    </citation>
    <scope>NUCLEOTIDE SEQUENCE [LARGE SCALE GENOMIC DNA]</scope>
    <source>
        <strain evidence="2 3">CS10214</strain>
    </source>
</reference>
<feature type="compositionally biased region" description="Acidic residues" evidence="1">
    <location>
        <begin position="262"/>
        <end position="287"/>
    </location>
</feature>
<proteinExistence type="predicted"/>
<protein>
    <submittedName>
        <fullName evidence="2">Uncharacterized protein</fullName>
    </submittedName>
</protein>
<dbReference type="AlphaFoldDB" id="A0A2K0WKF6"/>
<keyword evidence="3" id="KW-1185">Reference proteome</keyword>
<evidence type="ECO:0000256" key="1">
    <source>
        <dbReference type="SAM" id="MobiDB-lite"/>
    </source>
</evidence>
<dbReference type="EMBL" id="MTQA01000056">
    <property type="protein sequence ID" value="PNP82758.1"/>
    <property type="molecule type" value="Genomic_DNA"/>
</dbReference>
<feature type="region of interest" description="Disordered" evidence="1">
    <location>
        <begin position="260"/>
        <end position="298"/>
    </location>
</feature>
<sequence>MPTSTEFFGVTAHNLGPLTTTFTAPLACATGTDHHILVNGSAPSEFWGQPTCGIKDRGSCMPNGKSYDSLRSATTPLNRVWYHYYSPGIACPSGWTTAGNMVKDGDSSLSASGIFSRPVRTATFEAQPLEPSDFWGQIMNVSETIALCCPRYVGTCIDEQKSRLNMSSDYVADPQGHCFSTVGPMSEFNYSSMCHSPAPVEVITVTNVDGASLTKPLISFDVLSTPASTYEDDRLITHSRYSSELVVATWVPAVPLVHQQSDLDEAEEEDDGGDDENDDGDDSDSEGSDGNAASTKAPGNGVVSVLGLTLGILAGTGMLL</sequence>
<dbReference type="OrthoDB" id="4770059at2759"/>
<dbReference type="Proteomes" id="UP000236664">
    <property type="component" value="Unassembled WGS sequence"/>
</dbReference>
<evidence type="ECO:0000313" key="3">
    <source>
        <dbReference type="Proteomes" id="UP000236664"/>
    </source>
</evidence>
<organism evidence="2 3">
    <name type="scientific">Gibberella nygamai</name>
    <name type="common">Bean root rot disease fungus</name>
    <name type="synonym">Fusarium nygamai</name>
    <dbReference type="NCBI Taxonomy" id="42673"/>
    <lineage>
        <taxon>Eukaryota</taxon>
        <taxon>Fungi</taxon>
        <taxon>Dikarya</taxon>
        <taxon>Ascomycota</taxon>
        <taxon>Pezizomycotina</taxon>
        <taxon>Sordariomycetes</taxon>
        <taxon>Hypocreomycetidae</taxon>
        <taxon>Hypocreales</taxon>
        <taxon>Nectriaceae</taxon>
        <taxon>Fusarium</taxon>
        <taxon>Fusarium fujikuroi species complex</taxon>
    </lineage>
</organism>
<accession>A0A2K0WKF6</accession>
<evidence type="ECO:0000313" key="2">
    <source>
        <dbReference type="EMBL" id="PNP82758.1"/>
    </source>
</evidence>
<gene>
    <name evidence="2" type="ORF">FNYG_03989</name>
</gene>
<name>A0A2K0WKF6_GIBNY</name>